<comment type="caution">
    <text evidence="2">The sequence shown here is derived from an EMBL/GenBank/DDBJ whole genome shotgun (WGS) entry which is preliminary data.</text>
</comment>
<feature type="compositionally biased region" description="Pro residues" evidence="1">
    <location>
        <begin position="286"/>
        <end position="298"/>
    </location>
</feature>
<feature type="region of interest" description="Disordered" evidence="1">
    <location>
        <begin position="241"/>
        <end position="347"/>
    </location>
</feature>
<evidence type="ECO:0000313" key="3">
    <source>
        <dbReference type="Proteomes" id="UP001174997"/>
    </source>
</evidence>
<accession>A0AA40D8P2</accession>
<proteinExistence type="predicted"/>
<keyword evidence="3" id="KW-1185">Reference proteome</keyword>
<reference evidence="2" key="1">
    <citation type="submission" date="2023-06" db="EMBL/GenBank/DDBJ databases">
        <title>Genome-scale phylogeny and comparative genomics of the fungal order Sordariales.</title>
        <authorList>
            <consortium name="Lawrence Berkeley National Laboratory"/>
            <person name="Hensen N."/>
            <person name="Bonometti L."/>
            <person name="Westerberg I."/>
            <person name="Brannstrom I.O."/>
            <person name="Guillou S."/>
            <person name="Cros-Aarteil S."/>
            <person name="Calhoun S."/>
            <person name="Haridas S."/>
            <person name="Kuo A."/>
            <person name="Mondo S."/>
            <person name="Pangilinan J."/>
            <person name="Riley R."/>
            <person name="Labutti K."/>
            <person name="Andreopoulos B."/>
            <person name="Lipzen A."/>
            <person name="Chen C."/>
            <person name="Yanf M."/>
            <person name="Daum C."/>
            <person name="Ng V."/>
            <person name="Clum A."/>
            <person name="Steindorff A."/>
            <person name="Ohm R."/>
            <person name="Martin F."/>
            <person name="Silar P."/>
            <person name="Natvig D."/>
            <person name="Lalanne C."/>
            <person name="Gautier V."/>
            <person name="Ament-Velasquez S.L."/>
            <person name="Kruys A."/>
            <person name="Hutchinson M.I."/>
            <person name="Powell A.J."/>
            <person name="Barry K."/>
            <person name="Miller A.N."/>
            <person name="Grigoriev I.V."/>
            <person name="Debuchy R."/>
            <person name="Gladieux P."/>
            <person name="Thoren M.H."/>
            <person name="Johannesson H."/>
        </authorList>
    </citation>
    <scope>NUCLEOTIDE SEQUENCE</scope>
    <source>
        <strain evidence="2">CBS 307.81</strain>
    </source>
</reference>
<feature type="region of interest" description="Disordered" evidence="1">
    <location>
        <begin position="1"/>
        <end position="78"/>
    </location>
</feature>
<organism evidence="2 3">
    <name type="scientific">Cercophora samala</name>
    <dbReference type="NCBI Taxonomy" id="330535"/>
    <lineage>
        <taxon>Eukaryota</taxon>
        <taxon>Fungi</taxon>
        <taxon>Dikarya</taxon>
        <taxon>Ascomycota</taxon>
        <taxon>Pezizomycotina</taxon>
        <taxon>Sordariomycetes</taxon>
        <taxon>Sordariomycetidae</taxon>
        <taxon>Sordariales</taxon>
        <taxon>Lasiosphaeriaceae</taxon>
        <taxon>Cercophora</taxon>
    </lineage>
</organism>
<dbReference type="AlphaFoldDB" id="A0AA40D8P2"/>
<feature type="compositionally biased region" description="Acidic residues" evidence="1">
    <location>
        <begin position="320"/>
        <end position="337"/>
    </location>
</feature>
<feature type="compositionally biased region" description="Low complexity" evidence="1">
    <location>
        <begin position="49"/>
        <end position="76"/>
    </location>
</feature>
<name>A0AA40D8P2_9PEZI</name>
<sequence length="408" mass="43579">MEPPPPPPPPPSSSLSANHHQANSTTTTTTSKLRQLVSSVHRRRHVKTNKSSSNNRSTSLLTPSSDETSASAAAEPNQSDLHRCLATVNSFSNHLGELRALWEQHGHHLLASRPESRQRVGLVMQKAKADIEHCEKILHRCSLANLDHDSETRLWRRLRWALVDRHKFEHHLARAERNDNAITTHIFALHHLLLDRAVSKLLLDGGAAREAGPGTDVGGSGSPVVPPANAGLAVPRVVVTRPGLPASPRPVRGVSTPPPPPRPAVGSVKGKQQSGERGGHIHRPLSEPPLRPEPPPPLMTMGRGCCTHAGCHGKKGSDLGVEEEKEEEQEEEQEEEEPAPRQQVIDVDSSRTTLITTDFTAAAAAAAPPASALQQARGLGGRGLGGPCCSKGENIGGEVGGVGVKLVH</sequence>
<gene>
    <name evidence="2" type="ORF">QBC41DRAFT_282136</name>
</gene>
<dbReference type="Proteomes" id="UP001174997">
    <property type="component" value="Unassembled WGS sequence"/>
</dbReference>
<feature type="compositionally biased region" description="Pro residues" evidence="1">
    <location>
        <begin position="1"/>
        <end position="12"/>
    </location>
</feature>
<evidence type="ECO:0000313" key="2">
    <source>
        <dbReference type="EMBL" id="KAK0665865.1"/>
    </source>
</evidence>
<feature type="compositionally biased region" description="Polar residues" evidence="1">
    <location>
        <begin position="15"/>
        <end position="24"/>
    </location>
</feature>
<protein>
    <submittedName>
        <fullName evidence="2">Uncharacterized protein</fullName>
    </submittedName>
</protein>
<evidence type="ECO:0000256" key="1">
    <source>
        <dbReference type="SAM" id="MobiDB-lite"/>
    </source>
</evidence>
<dbReference type="EMBL" id="JAULSY010000100">
    <property type="protein sequence ID" value="KAK0665865.1"/>
    <property type="molecule type" value="Genomic_DNA"/>
</dbReference>